<dbReference type="EMBL" id="RJQC01000001">
    <property type="protein sequence ID" value="RNM31118.1"/>
    <property type="molecule type" value="Genomic_DNA"/>
</dbReference>
<reference evidence="3 4" key="1">
    <citation type="submission" date="2018-11" db="EMBL/GenBank/DDBJ databases">
        <title>Clostridium sp. nov., a member of the family Erysipelotrichaceae isolated from pig faeces.</title>
        <authorList>
            <person name="Chang Y.-H."/>
        </authorList>
    </citation>
    <scope>NUCLEOTIDE SEQUENCE [LARGE SCALE GENOMIC DNA]</scope>
    <source>
        <strain evidence="3 4">YH-panp20</strain>
    </source>
</reference>
<dbReference type="SUPFAM" id="SSF46548">
    <property type="entry name" value="alpha-helical ferredoxin"/>
    <property type="match status" value="1"/>
</dbReference>
<accession>A0A3N0I2F7</accession>
<dbReference type="PANTHER" id="PTHR42783:SF3">
    <property type="entry name" value="GLUTAMATE SYNTHASE [NADPH] SMALL CHAIN-RELATED"/>
    <property type="match status" value="1"/>
</dbReference>
<proteinExistence type="predicted"/>
<name>A0A3N0I2F7_9FIRM</name>
<feature type="domain" description="Dihydroprymidine dehydrogenase" evidence="2">
    <location>
        <begin position="5"/>
        <end position="97"/>
    </location>
</feature>
<dbReference type="PANTHER" id="PTHR42783">
    <property type="entry name" value="GLUTAMATE SYNTHASE [NADPH] SMALL CHAIN"/>
    <property type="match status" value="1"/>
</dbReference>
<dbReference type="Gene3D" id="1.10.1060.10">
    <property type="entry name" value="Alpha-helical ferredoxin"/>
    <property type="match status" value="1"/>
</dbReference>
<dbReference type="OrthoDB" id="9803192at2"/>
<comment type="caution">
    <text evidence="3">The sequence shown here is derived from an EMBL/GenBank/DDBJ whole genome shotgun (WGS) entry which is preliminary data.</text>
</comment>
<dbReference type="GO" id="GO:0016491">
    <property type="term" value="F:oxidoreductase activity"/>
    <property type="evidence" value="ECO:0007669"/>
    <property type="project" value="InterPro"/>
</dbReference>
<dbReference type="PRINTS" id="PR00368">
    <property type="entry name" value="FADPNR"/>
</dbReference>
<keyword evidence="4" id="KW-1185">Reference proteome</keyword>
<dbReference type="InterPro" id="IPR036188">
    <property type="entry name" value="FAD/NAD-bd_sf"/>
</dbReference>
<feature type="domain" description="FAD/NAD(P)-binding" evidence="1">
    <location>
        <begin position="110"/>
        <end position="391"/>
    </location>
</feature>
<organism evidence="3 4">
    <name type="scientific">Absicoccus porci</name>
    <dbReference type="NCBI Taxonomy" id="2486576"/>
    <lineage>
        <taxon>Bacteria</taxon>
        <taxon>Bacillati</taxon>
        <taxon>Bacillota</taxon>
        <taxon>Erysipelotrichia</taxon>
        <taxon>Erysipelotrichales</taxon>
        <taxon>Erysipelotrichaceae</taxon>
        <taxon>Absicoccus</taxon>
    </lineage>
</organism>
<dbReference type="Gene3D" id="3.50.50.60">
    <property type="entry name" value="FAD/NAD(P)-binding domain"/>
    <property type="match status" value="2"/>
</dbReference>
<dbReference type="AlphaFoldDB" id="A0A3N0I2F7"/>
<gene>
    <name evidence="3" type="ORF">EDX97_00655</name>
</gene>
<protein>
    <submittedName>
        <fullName evidence="3">NAD(P)-dependent oxidoreductase</fullName>
    </submittedName>
</protein>
<dbReference type="InterPro" id="IPR028261">
    <property type="entry name" value="DPD_II"/>
</dbReference>
<dbReference type="SUPFAM" id="SSF51971">
    <property type="entry name" value="Nucleotide-binding domain"/>
    <property type="match status" value="2"/>
</dbReference>
<sequence length="407" mass="44707">MAIHVIEEANRCLQCKVPRCQQGCPIHTNVPQMIRLFKESQVEEAAQMLFENNPLSVVCSLVCDHASQCEGHCVRGLKGEPVHISSIENYISDSALERVQIPKKADNGMKAAVIGAGPAGITISMILASRGYKVTLFESRDKIGGIMRYGIPEFRLPHSILDRIALKMKELGILYRPNFSIGGNVTLTDLFKDGYKSIFIGTGAWRPRRMMIPGETFGNVHYGINYLNNPDSVNLGRSTAIFGAGNSAMDVARTAVRKGCRDVTVYVRRNKVAANEDEYELAKIDGVKFAFNKIAIEVKDEGPVICDTKVTEDGKVEILRETAQLVPTDSVVIAVSQVPRHRIVDNNKDLKLNERGNLAVDEEGETTMSGVFASGDVVTGAKTVVHAVEDAKKIADEMDHYMQGLDQ</sequence>
<dbReference type="InterPro" id="IPR009051">
    <property type="entry name" value="Helical_ferredxn"/>
</dbReference>
<dbReference type="PRINTS" id="PR00469">
    <property type="entry name" value="PNDRDTASEII"/>
</dbReference>
<dbReference type="Proteomes" id="UP000276568">
    <property type="component" value="Unassembled WGS sequence"/>
</dbReference>
<dbReference type="InterPro" id="IPR023753">
    <property type="entry name" value="FAD/NAD-binding_dom"/>
</dbReference>
<dbReference type="Pfam" id="PF14691">
    <property type="entry name" value="Fer4_20"/>
    <property type="match status" value="1"/>
</dbReference>
<evidence type="ECO:0000313" key="3">
    <source>
        <dbReference type="EMBL" id="RNM31118.1"/>
    </source>
</evidence>
<dbReference type="GO" id="GO:0051536">
    <property type="term" value="F:iron-sulfur cluster binding"/>
    <property type="evidence" value="ECO:0007669"/>
    <property type="project" value="InterPro"/>
</dbReference>
<dbReference type="Pfam" id="PF07992">
    <property type="entry name" value="Pyr_redox_2"/>
    <property type="match status" value="1"/>
</dbReference>
<evidence type="ECO:0000313" key="4">
    <source>
        <dbReference type="Proteomes" id="UP000276568"/>
    </source>
</evidence>
<evidence type="ECO:0000259" key="1">
    <source>
        <dbReference type="Pfam" id="PF07992"/>
    </source>
</evidence>
<dbReference type="RefSeq" id="WP_128519298.1">
    <property type="nucleotide sequence ID" value="NZ_RJQC01000001.1"/>
</dbReference>
<evidence type="ECO:0000259" key="2">
    <source>
        <dbReference type="Pfam" id="PF14691"/>
    </source>
</evidence>